<reference evidence="1" key="1">
    <citation type="submission" date="2021-06" db="EMBL/GenBank/DDBJ databases">
        <authorList>
            <person name="Kallberg Y."/>
            <person name="Tangrot J."/>
            <person name="Rosling A."/>
        </authorList>
    </citation>
    <scope>NUCLEOTIDE SEQUENCE</scope>
    <source>
        <strain evidence="1">FL130A</strain>
    </source>
</reference>
<dbReference type="AlphaFoldDB" id="A0A9N9HUK4"/>
<sequence>MEKSNKTERNKIIDETFNDFANGSIKILSEALAEKDTIINY</sequence>
<feature type="non-terminal residue" evidence="1">
    <location>
        <position position="1"/>
    </location>
</feature>
<dbReference type="EMBL" id="CAJVPS010021201">
    <property type="protein sequence ID" value="CAG8706723.1"/>
    <property type="molecule type" value="Genomic_DNA"/>
</dbReference>
<dbReference type="Proteomes" id="UP000789508">
    <property type="component" value="Unassembled WGS sequence"/>
</dbReference>
<proteinExistence type="predicted"/>
<evidence type="ECO:0000313" key="1">
    <source>
        <dbReference type="EMBL" id="CAG8706723.1"/>
    </source>
</evidence>
<keyword evidence="2" id="KW-1185">Reference proteome</keyword>
<name>A0A9N9HUK4_9GLOM</name>
<evidence type="ECO:0000313" key="2">
    <source>
        <dbReference type="Proteomes" id="UP000789508"/>
    </source>
</evidence>
<gene>
    <name evidence="1" type="ORF">ALEPTO_LOCUS11770</name>
</gene>
<accession>A0A9N9HUK4</accession>
<organism evidence="1 2">
    <name type="scientific">Ambispora leptoticha</name>
    <dbReference type="NCBI Taxonomy" id="144679"/>
    <lineage>
        <taxon>Eukaryota</taxon>
        <taxon>Fungi</taxon>
        <taxon>Fungi incertae sedis</taxon>
        <taxon>Mucoromycota</taxon>
        <taxon>Glomeromycotina</taxon>
        <taxon>Glomeromycetes</taxon>
        <taxon>Archaeosporales</taxon>
        <taxon>Ambisporaceae</taxon>
        <taxon>Ambispora</taxon>
    </lineage>
</organism>
<comment type="caution">
    <text evidence="1">The sequence shown here is derived from an EMBL/GenBank/DDBJ whole genome shotgun (WGS) entry which is preliminary data.</text>
</comment>
<protein>
    <submittedName>
        <fullName evidence="1">805_t:CDS:1</fullName>
    </submittedName>
</protein>